<dbReference type="OrthoDB" id="561892at2759"/>
<protein>
    <recommendedName>
        <fullName evidence="5">Pherophorin domain-containing protein</fullName>
    </recommendedName>
</protein>
<dbReference type="AlphaFoldDB" id="A0A835SIG1"/>
<dbReference type="Proteomes" id="UP000650467">
    <property type="component" value="Unassembled WGS sequence"/>
</dbReference>
<keyword evidence="4" id="KW-1185">Reference proteome</keyword>
<feature type="compositionally biased region" description="Gly residues" evidence="1">
    <location>
        <begin position="1009"/>
        <end position="1023"/>
    </location>
</feature>
<evidence type="ECO:0000256" key="2">
    <source>
        <dbReference type="SAM" id="SignalP"/>
    </source>
</evidence>
<feature type="compositionally biased region" description="Gly residues" evidence="1">
    <location>
        <begin position="659"/>
        <end position="673"/>
    </location>
</feature>
<feature type="compositionally biased region" description="Low complexity" evidence="1">
    <location>
        <begin position="523"/>
        <end position="532"/>
    </location>
</feature>
<gene>
    <name evidence="3" type="ORF">HXX76_012087</name>
</gene>
<feature type="compositionally biased region" description="Gly residues" evidence="1">
    <location>
        <begin position="1199"/>
        <end position="1211"/>
    </location>
</feature>
<feature type="region of interest" description="Disordered" evidence="1">
    <location>
        <begin position="1007"/>
        <end position="1031"/>
    </location>
</feature>
<feature type="chain" id="PRO_5032903747" description="Pherophorin domain-containing protein" evidence="2">
    <location>
        <begin position="23"/>
        <end position="1279"/>
    </location>
</feature>
<organism evidence="3 4">
    <name type="scientific">Chlamydomonas incerta</name>
    <dbReference type="NCBI Taxonomy" id="51695"/>
    <lineage>
        <taxon>Eukaryota</taxon>
        <taxon>Viridiplantae</taxon>
        <taxon>Chlorophyta</taxon>
        <taxon>core chlorophytes</taxon>
        <taxon>Chlorophyceae</taxon>
        <taxon>CS clade</taxon>
        <taxon>Chlamydomonadales</taxon>
        <taxon>Chlamydomonadaceae</taxon>
        <taxon>Chlamydomonas</taxon>
    </lineage>
</organism>
<evidence type="ECO:0000313" key="4">
    <source>
        <dbReference type="Proteomes" id="UP000650467"/>
    </source>
</evidence>
<feature type="compositionally biased region" description="Gly residues" evidence="1">
    <location>
        <begin position="1236"/>
        <end position="1246"/>
    </location>
</feature>
<dbReference type="EMBL" id="JAEHOC010000038">
    <property type="protein sequence ID" value="KAG2427762.1"/>
    <property type="molecule type" value="Genomic_DNA"/>
</dbReference>
<evidence type="ECO:0008006" key="5">
    <source>
        <dbReference type="Google" id="ProtNLM"/>
    </source>
</evidence>
<reference evidence="3" key="1">
    <citation type="journal article" date="2020" name="bioRxiv">
        <title>Comparative genomics of Chlamydomonas.</title>
        <authorList>
            <person name="Craig R.J."/>
            <person name="Hasan A.R."/>
            <person name="Ness R.W."/>
            <person name="Keightley P.D."/>
        </authorList>
    </citation>
    <scope>NUCLEOTIDE SEQUENCE</scope>
    <source>
        <strain evidence="3">SAG 7.73</strain>
    </source>
</reference>
<feature type="region of interest" description="Disordered" evidence="1">
    <location>
        <begin position="657"/>
        <end position="687"/>
    </location>
</feature>
<feature type="compositionally biased region" description="Gly residues" evidence="1">
    <location>
        <begin position="487"/>
        <end position="500"/>
    </location>
</feature>
<feature type="signal peptide" evidence="2">
    <location>
        <begin position="1"/>
        <end position="22"/>
    </location>
</feature>
<feature type="region of interest" description="Disordered" evidence="1">
    <location>
        <begin position="445"/>
        <end position="533"/>
    </location>
</feature>
<feature type="compositionally biased region" description="Low complexity" evidence="1">
    <location>
        <begin position="1154"/>
        <end position="1173"/>
    </location>
</feature>
<name>A0A835SIG1_CHLIN</name>
<feature type="compositionally biased region" description="Low complexity" evidence="1">
    <location>
        <begin position="760"/>
        <end position="781"/>
    </location>
</feature>
<evidence type="ECO:0000313" key="3">
    <source>
        <dbReference type="EMBL" id="KAG2427762.1"/>
    </source>
</evidence>
<feature type="compositionally biased region" description="Low complexity" evidence="1">
    <location>
        <begin position="1181"/>
        <end position="1198"/>
    </location>
</feature>
<feature type="region of interest" description="Disordered" evidence="1">
    <location>
        <begin position="312"/>
        <end position="331"/>
    </location>
</feature>
<feature type="region of interest" description="Disordered" evidence="1">
    <location>
        <begin position="586"/>
        <end position="607"/>
    </location>
</feature>
<feature type="region of interest" description="Disordered" evidence="1">
    <location>
        <begin position="1141"/>
        <end position="1279"/>
    </location>
</feature>
<keyword evidence="2" id="KW-0732">Signal</keyword>
<evidence type="ECO:0000256" key="1">
    <source>
        <dbReference type="SAM" id="MobiDB-lite"/>
    </source>
</evidence>
<feature type="compositionally biased region" description="Gly residues" evidence="1">
    <location>
        <begin position="1144"/>
        <end position="1153"/>
    </location>
</feature>
<comment type="caution">
    <text evidence="3">The sequence shown here is derived from an EMBL/GenBank/DDBJ whole genome shotgun (WGS) entry which is preliminary data.</text>
</comment>
<feature type="region of interest" description="Disordered" evidence="1">
    <location>
        <begin position="820"/>
        <end position="839"/>
    </location>
</feature>
<feature type="region of interest" description="Disordered" evidence="1">
    <location>
        <begin position="903"/>
        <end position="975"/>
    </location>
</feature>
<proteinExistence type="predicted"/>
<feature type="compositionally biased region" description="Low complexity" evidence="1">
    <location>
        <begin position="1212"/>
        <end position="1235"/>
    </location>
</feature>
<feature type="region of interest" description="Disordered" evidence="1">
    <location>
        <begin position="760"/>
        <end position="798"/>
    </location>
</feature>
<sequence length="1279" mass="123861">MKCHVSALLLLGLAFGLAFGLAELDAGIPIEGTLEELPLVVDLSPCVSFQADDAAPLISLRDGAVLGYVTVRSGAEPGAPRRPDGSTLLRLDVSLLGPGGAGAGGGGGGAAAAAGGRSGVYLAQPRVLAHDGAHGQSSVSQANIVAALSRRMPDDCPSTVPASRVAAAVNCSVAAGGSGAGSASASAALLVSVPTALFRCGPGEQEEQFRSFFLQLAVDVSTQACGPATGTAYAGTLQNSITPGCSYILVTATCKPATCPPANGTGGGSASAVEHTDGTGALPGAALPSAIAAATSLAATATASNIFTDAPDDLLQPPVGPKPAMPAAAAAHTAATATAAAEPMLPLHGQGPALEHDDIDVVAARRRVEEQQAAARSGGLVGGAALSLALCVAMFSARWRWQRRSGSSSSGGAASAAAAAAAAATVAAATAAAAASTARAQLLQQRALSSRRRHSQCGNGAGSAGGRSPFQHMHLDGLDSDQASVASGGGGCGSPAGWGGPPLPPSRRASQSGSGSPVPPPALGGAAASGSSSVGGGFGMSASARRRLTHDGAVSCWPDAALVARGSVDMSAGLSPFANAAAARGVGSPAEGVNPSAPQSLVPPPPRPPLHRFVSVGSKAMSASVASGLRADTAQVSGSAGMPGCTRQRWPQQLVAGASGAGSEGTGGGGSSRGGSPAIVLDSDDSDYGDDAAPGAFHSVGGGPGRAPVVCTGALTIASTSVAGIHACSSLPLPPLAATRRGASQYGGSGPYGGRMDVWPRGAPSSAASSPGWSGSTPATGAVRLPPPPQHVGSPATAPVDLLPHSRFYQGAAGQQWAHSRARSSCGGGGGSAAAGMGSLGSPPLSGSFAGGGSTGGRVSGRLRQQLRRDDDFEFRVAAPPELPAEVEDGDAGAEQCRHLRPHAADGLVSGPGRARPTVLGSAPPKMSWSLDGVQPAQGATSSSACSSSGGRRSSASGLGIRGRDSPSGGLQLPPLPQLLQQLRASPSNVRADGQTASEPLIRLQQGRRSGGGAGANGSGGGAPPDCASGMGLQMGRRRSLCLGSGPLTTLPEVSTLEGEEPDTGGAAAARRRTGSTFAGAEAGLMVCGAVGDDTDPEHADDEPCWYDAAAASQGRAGGGPCSAGPAAGWHRDTAAWRLHDGSVGAGAGGGSGCSSAPSSGCSSGASTPHVHPLIPPPPHAGLLAHGPGSASSFASAGAGAGGRGGGGGSGHPSPQAGASGPRALGSAGSARSVGSNGGGGGGRYGGSAEVPAARAPAQPTRLSRVHLNRDMARPQARA</sequence>
<feature type="compositionally biased region" description="Low complexity" evidence="1">
    <location>
        <begin position="937"/>
        <end position="959"/>
    </location>
</feature>
<accession>A0A835SIG1</accession>